<dbReference type="EMBL" id="JAHMUF010000005">
    <property type="protein sequence ID" value="KAG7195061.1"/>
    <property type="molecule type" value="Genomic_DNA"/>
</dbReference>
<dbReference type="InterPro" id="IPR025928">
    <property type="entry name" value="Flocculin_t3_rpt"/>
</dbReference>
<keyword evidence="2" id="KW-0134">Cell wall</keyword>
<gene>
    <name evidence="5" type="ORF">KQ657_004175</name>
</gene>
<keyword evidence="6" id="KW-1185">Reference proteome</keyword>
<organism evidence="5 6">
    <name type="scientific">Scheffersomyces spartinae</name>
    <dbReference type="NCBI Taxonomy" id="45513"/>
    <lineage>
        <taxon>Eukaryota</taxon>
        <taxon>Fungi</taxon>
        <taxon>Dikarya</taxon>
        <taxon>Ascomycota</taxon>
        <taxon>Saccharomycotina</taxon>
        <taxon>Pichiomycetes</taxon>
        <taxon>Debaryomycetaceae</taxon>
        <taxon>Scheffersomyces</taxon>
    </lineage>
</organism>
<reference evidence="5" key="1">
    <citation type="submission" date="2021-03" db="EMBL/GenBank/DDBJ databases">
        <authorList>
            <person name="Palmer J.M."/>
        </authorList>
    </citation>
    <scope>NUCLEOTIDE SEQUENCE</scope>
    <source>
        <strain evidence="5">ARV_011</strain>
    </source>
</reference>
<dbReference type="GO" id="GO:0009277">
    <property type="term" value="C:fungal-type cell wall"/>
    <property type="evidence" value="ECO:0007669"/>
    <property type="project" value="UniProtKB-ARBA"/>
</dbReference>
<keyword evidence="3" id="KW-0732">Signal</keyword>
<dbReference type="GeneID" id="66117549"/>
<comment type="subcellular location">
    <subcellularLocation>
        <location evidence="1">Secreted</location>
        <location evidence="1">Cell wall</location>
    </subcellularLocation>
</comment>
<dbReference type="Proteomes" id="UP000790833">
    <property type="component" value="Unassembled WGS sequence"/>
</dbReference>
<evidence type="ECO:0000313" key="5">
    <source>
        <dbReference type="EMBL" id="KAG7195061.1"/>
    </source>
</evidence>
<protein>
    <submittedName>
        <fullName evidence="5">Uncharacterized protein</fullName>
    </submittedName>
</protein>
<dbReference type="PROSITE" id="PS51257">
    <property type="entry name" value="PROKAR_LIPOPROTEIN"/>
    <property type="match status" value="1"/>
</dbReference>
<evidence type="ECO:0000256" key="3">
    <source>
        <dbReference type="ARBA" id="ARBA00022729"/>
    </source>
</evidence>
<comment type="caution">
    <text evidence="5">The sequence shown here is derived from an EMBL/GenBank/DDBJ whole genome shotgun (WGS) entry which is preliminary data.</text>
</comment>
<dbReference type="AlphaFoldDB" id="A0A9P8AJR5"/>
<dbReference type="Pfam" id="PF13928">
    <property type="entry name" value="Flocculin_t3"/>
    <property type="match status" value="1"/>
</dbReference>
<sequence>MKMFYSLSLSLLTLKMQFSASTLSFATLIACAAAFSNTTVTEYSTTDITITSCSDNKCTETTLPASLSVVTETVNGVETIYTTICPETETTPVPTTVEMTTVTTTVEGTVYTTVCPVTEVTPMTTITTTVEGTVYTTVCPVSEVTVASTSATPVAPVSTSEGVSYVDLTTTPVVTVSSSVEATSYKQLTLTSYYASSAGNATVAPEVSTFEGKAAQLAVGVAGFAGLAAVLL</sequence>
<keyword evidence="2" id="KW-0964">Secreted</keyword>
<evidence type="ECO:0000313" key="6">
    <source>
        <dbReference type="Proteomes" id="UP000790833"/>
    </source>
</evidence>
<evidence type="ECO:0000256" key="1">
    <source>
        <dbReference type="ARBA" id="ARBA00004191"/>
    </source>
</evidence>
<dbReference type="RefSeq" id="XP_043050608.1">
    <property type="nucleotide sequence ID" value="XM_043194857.1"/>
</dbReference>
<evidence type="ECO:0000256" key="4">
    <source>
        <dbReference type="ARBA" id="ARBA00023180"/>
    </source>
</evidence>
<keyword evidence="4" id="KW-0325">Glycoprotein</keyword>
<accession>A0A9P8AJR5</accession>
<proteinExistence type="predicted"/>
<evidence type="ECO:0000256" key="2">
    <source>
        <dbReference type="ARBA" id="ARBA00022512"/>
    </source>
</evidence>
<name>A0A9P8AJR5_9ASCO</name>